<dbReference type="AlphaFoldDB" id="A0A852NR03"/>
<keyword evidence="3" id="KW-1185">Reference proteome</keyword>
<reference evidence="2" key="1">
    <citation type="submission" date="2020-02" db="EMBL/GenBank/DDBJ databases">
        <title>Bird 10,000 Genomes (B10K) Project - Family phase.</title>
        <authorList>
            <person name="Zhang G."/>
        </authorList>
    </citation>
    <scope>NUCLEOTIDE SEQUENCE</scope>
    <source>
        <strain evidence="2">B10K-DU-029-61</strain>
        <tissue evidence="2">Blood</tissue>
    </source>
</reference>
<dbReference type="Proteomes" id="UP000658642">
    <property type="component" value="Unassembled WGS sequence"/>
</dbReference>
<gene>
    <name evidence="2" type="primary">Trim10</name>
    <name evidence="2" type="ORF">ATRCLA_R16050</name>
</gene>
<dbReference type="EMBL" id="WBMZ01004010">
    <property type="protein sequence ID" value="NXY15949.1"/>
    <property type="molecule type" value="Genomic_DNA"/>
</dbReference>
<feature type="domain" description="B30.2/SPRY" evidence="1">
    <location>
        <begin position="1"/>
        <end position="100"/>
    </location>
</feature>
<sequence>GVALEPVGRKDLLSSTLRKIWALQLDSDGQYMALHVSPTPLALLKEPRRTRTDLSCGEHQVTFCNAENMMQILQFKTHFAEEVFPFFCLWSRETCIQLCD</sequence>
<dbReference type="PANTHER" id="PTHR24103">
    <property type="entry name" value="E3 UBIQUITIN-PROTEIN LIGASE TRIM"/>
    <property type="match status" value="1"/>
</dbReference>
<feature type="non-terminal residue" evidence="2">
    <location>
        <position position="1"/>
    </location>
</feature>
<feature type="non-terminal residue" evidence="2">
    <location>
        <position position="100"/>
    </location>
</feature>
<organism evidence="2 3">
    <name type="scientific">Atrichornis clamosus</name>
    <dbReference type="NCBI Taxonomy" id="449594"/>
    <lineage>
        <taxon>Eukaryota</taxon>
        <taxon>Metazoa</taxon>
        <taxon>Chordata</taxon>
        <taxon>Craniata</taxon>
        <taxon>Vertebrata</taxon>
        <taxon>Euteleostomi</taxon>
        <taxon>Archelosauria</taxon>
        <taxon>Archosauria</taxon>
        <taxon>Dinosauria</taxon>
        <taxon>Saurischia</taxon>
        <taxon>Theropoda</taxon>
        <taxon>Coelurosauria</taxon>
        <taxon>Aves</taxon>
        <taxon>Neognathae</taxon>
        <taxon>Neoaves</taxon>
        <taxon>Telluraves</taxon>
        <taxon>Australaves</taxon>
        <taxon>Passeriformes</taxon>
        <taxon>Menuridae</taxon>
        <taxon>Atrichornis</taxon>
    </lineage>
</organism>
<comment type="caution">
    <text evidence="2">The sequence shown here is derived from an EMBL/GenBank/DDBJ whole genome shotgun (WGS) entry which is preliminary data.</text>
</comment>
<dbReference type="PROSITE" id="PS50188">
    <property type="entry name" value="B302_SPRY"/>
    <property type="match status" value="1"/>
</dbReference>
<name>A0A852NR03_9PASS</name>
<proteinExistence type="predicted"/>
<dbReference type="InterPro" id="IPR043136">
    <property type="entry name" value="B30.2/SPRY_sf"/>
</dbReference>
<evidence type="ECO:0000259" key="1">
    <source>
        <dbReference type="PROSITE" id="PS50188"/>
    </source>
</evidence>
<dbReference type="SUPFAM" id="SSF49899">
    <property type="entry name" value="Concanavalin A-like lectins/glucanases"/>
    <property type="match status" value="1"/>
</dbReference>
<dbReference type="InterPro" id="IPR001870">
    <property type="entry name" value="B30.2/SPRY"/>
</dbReference>
<dbReference type="InterPro" id="IPR013320">
    <property type="entry name" value="ConA-like_dom_sf"/>
</dbReference>
<dbReference type="Gene3D" id="2.60.120.920">
    <property type="match status" value="1"/>
</dbReference>
<evidence type="ECO:0000313" key="2">
    <source>
        <dbReference type="EMBL" id="NXY15949.1"/>
    </source>
</evidence>
<accession>A0A852NR03</accession>
<dbReference type="OrthoDB" id="6270329at2759"/>
<evidence type="ECO:0000313" key="3">
    <source>
        <dbReference type="Proteomes" id="UP000658642"/>
    </source>
</evidence>
<dbReference type="InterPro" id="IPR050143">
    <property type="entry name" value="TRIM/RBCC"/>
</dbReference>
<protein>
    <submittedName>
        <fullName evidence="2">TRI10 protein</fullName>
    </submittedName>
</protein>